<evidence type="ECO:0000256" key="3">
    <source>
        <dbReference type="ARBA" id="ARBA00022692"/>
    </source>
</evidence>
<evidence type="ECO:0000256" key="8">
    <source>
        <dbReference type="ARBA" id="ARBA00023316"/>
    </source>
</evidence>
<dbReference type="Pfam" id="PF03935">
    <property type="entry name" value="SKN1_KRE6_Sbg1"/>
    <property type="match status" value="1"/>
</dbReference>
<dbReference type="GO" id="GO:0005886">
    <property type="term" value="C:plasma membrane"/>
    <property type="evidence" value="ECO:0007669"/>
    <property type="project" value="TreeGrafter"/>
</dbReference>
<evidence type="ECO:0000256" key="1">
    <source>
        <dbReference type="ARBA" id="ARBA00004606"/>
    </source>
</evidence>
<evidence type="ECO:0000256" key="4">
    <source>
        <dbReference type="ARBA" id="ARBA00022968"/>
    </source>
</evidence>
<evidence type="ECO:0000313" key="12">
    <source>
        <dbReference type="EMBL" id="KAG6377146.1"/>
    </source>
</evidence>
<protein>
    <submittedName>
        <fullName evidence="12">Glycoside hydrolase family 16 protein</fullName>
    </submittedName>
</protein>
<dbReference type="OrthoDB" id="412647at2759"/>
<keyword evidence="12" id="KW-0378">Hydrolase</keyword>
<dbReference type="Proteomes" id="UP000683000">
    <property type="component" value="Unassembled WGS sequence"/>
</dbReference>
<comment type="caution">
    <text evidence="12">The sequence shown here is derived from an EMBL/GenBank/DDBJ whole genome shotgun (WGS) entry which is preliminary data.</text>
</comment>
<comment type="subcellular location">
    <subcellularLocation>
        <location evidence="1">Membrane</location>
        <topology evidence="1">Single-pass type II membrane protein</topology>
    </subcellularLocation>
</comment>
<evidence type="ECO:0000256" key="9">
    <source>
        <dbReference type="SAM" id="MobiDB-lite"/>
    </source>
</evidence>
<evidence type="ECO:0000256" key="6">
    <source>
        <dbReference type="ARBA" id="ARBA00023136"/>
    </source>
</evidence>
<reference evidence="12" key="1">
    <citation type="submission" date="2021-03" db="EMBL/GenBank/DDBJ databases">
        <title>Evolutionary innovations through gain and loss of genes in the ectomycorrhizal Boletales.</title>
        <authorList>
            <person name="Wu G."/>
            <person name="Miyauchi S."/>
            <person name="Morin E."/>
            <person name="Yang Z.-L."/>
            <person name="Xu J."/>
            <person name="Martin F.M."/>
        </authorList>
    </citation>
    <scope>NUCLEOTIDE SEQUENCE</scope>
    <source>
        <strain evidence="12">BR01</strain>
    </source>
</reference>
<dbReference type="FunFam" id="2.60.120.200:FF:000135">
    <property type="entry name" value="Related to KRE6-glucan synthase subunit"/>
    <property type="match status" value="1"/>
</dbReference>
<keyword evidence="3 10" id="KW-0812">Transmembrane</keyword>
<gene>
    <name evidence="12" type="ORF">JVT61DRAFT_1198</name>
</gene>
<dbReference type="GO" id="GO:0005789">
    <property type="term" value="C:endoplasmic reticulum membrane"/>
    <property type="evidence" value="ECO:0007669"/>
    <property type="project" value="TreeGrafter"/>
</dbReference>
<dbReference type="PANTHER" id="PTHR31361:SF15">
    <property type="entry name" value="GH16 DOMAIN-CONTAINING PROTEIN"/>
    <property type="match status" value="1"/>
</dbReference>
<dbReference type="GO" id="GO:0006078">
    <property type="term" value="P:(1-&gt;6)-beta-D-glucan biosynthetic process"/>
    <property type="evidence" value="ECO:0007669"/>
    <property type="project" value="TreeGrafter"/>
</dbReference>
<dbReference type="PROSITE" id="PS51762">
    <property type="entry name" value="GH16_2"/>
    <property type="match status" value="1"/>
</dbReference>
<evidence type="ECO:0000259" key="11">
    <source>
        <dbReference type="PROSITE" id="PS51762"/>
    </source>
</evidence>
<sequence>MSAPLPRTSASMSTQRRPHQGAQEYYAVPQSPQAPNMQRSQSTSRAPARSSSLSGHLQPGRGAIAQGVATGAIGGSYGPYSYNPSTARDNAFHGSRFSAAPSEASSLAGGEKIPSGPTANTSSIPPYMWDTKDPDLDDALHNPDPIHDAALNSSFTIFSARGWANASTLFILVVGLITLFAGYPIIHYFTTARSTTAGYNLGGINYTGQVPDLPGLLKLIDPQTPSNATYRTGSDGYPYELVFSDEFNTDGRTFWPGDDPFWEAVNLHYWPTGDLEWYDPQAVTTSNGKLVITITEQPINDLNFLSGMITSWNKLCFTTGYLEVSISLPGSSQSPGFWPGAWTMGNLGRPGYGGTTEGTWPFSYDSCDLGSLPNQTYEGNPTVAATGGSGGGPLSYQPGQRLSACTCPNQDHPGPARNNGYVGRGVPEIDILEAQIDLATDPFRGQVSQSFQVAPYNYQYEFNNASSATTINDTSITSLNSYKGAIYQQAVSAVTFVDDQNYGGQHYATYGFEYWSDPNDRASGYITWYSQSAQTWKITSSSVGPDSVSQVSSRLISEEPMFIILNLGMSPSFQGQDYHSLQFPSAMYVDYVRLYQRQGLQDALSCDPPGHPTAAYINSHLNAYSDPNITTWAQAGYQFPLNKLTNTCS</sequence>
<evidence type="ECO:0000256" key="10">
    <source>
        <dbReference type="SAM" id="Phobius"/>
    </source>
</evidence>
<dbReference type="SUPFAM" id="SSF49899">
    <property type="entry name" value="Concanavalin A-like lectins/glucanases"/>
    <property type="match status" value="1"/>
</dbReference>
<keyword evidence="7" id="KW-0325">Glycoprotein</keyword>
<evidence type="ECO:0000256" key="7">
    <source>
        <dbReference type="ARBA" id="ARBA00023180"/>
    </source>
</evidence>
<dbReference type="Gene3D" id="2.60.120.200">
    <property type="match status" value="2"/>
</dbReference>
<keyword evidence="6 10" id="KW-0472">Membrane</keyword>
<feature type="domain" description="GH16" evidence="11">
    <location>
        <begin position="232"/>
        <end position="600"/>
    </location>
</feature>
<evidence type="ECO:0000313" key="13">
    <source>
        <dbReference type="Proteomes" id="UP000683000"/>
    </source>
</evidence>
<dbReference type="GO" id="GO:0015926">
    <property type="term" value="F:glucosidase activity"/>
    <property type="evidence" value="ECO:0007669"/>
    <property type="project" value="TreeGrafter"/>
</dbReference>
<dbReference type="EMBL" id="JAGFBS010000010">
    <property type="protein sequence ID" value="KAG6377146.1"/>
    <property type="molecule type" value="Genomic_DNA"/>
</dbReference>
<accession>A0A8I3A9S5</accession>
<dbReference type="InterPro" id="IPR005629">
    <property type="entry name" value="Skn1/Kre6/Sbg1"/>
</dbReference>
<feature type="region of interest" description="Disordered" evidence="9">
    <location>
        <begin position="103"/>
        <end position="126"/>
    </location>
</feature>
<dbReference type="PANTHER" id="PTHR31361">
    <property type="entry name" value="BETA-GLUCAN SYNTHESIS-ASSOCIATED PROTEIN KRE6-RELATED"/>
    <property type="match status" value="1"/>
</dbReference>
<evidence type="ECO:0000256" key="2">
    <source>
        <dbReference type="ARBA" id="ARBA00010962"/>
    </source>
</evidence>
<dbReference type="CDD" id="cd02180">
    <property type="entry name" value="GH16_fungal_KRE6_glucanase"/>
    <property type="match status" value="1"/>
</dbReference>
<feature type="compositionally biased region" description="Polar residues" evidence="9">
    <location>
        <begin position="30"/>
        <end position="55"/>
    </location>
</feature>
<dbReference type="GO" id="GO:0031505">
    <property type="term" value="P:fungal-type cell wall organization"/>
    <property type="evidence" value="ECO:0007669"/>
    <property type="project" value="TreeGrafter"/>
</dbReference>
<keyword evidence="4" id="KW-0735">Signal-anchor</keyword>
<evidence type="ECO:0000256" key="5">
    <source>
        <dbReference type="ARBA" id="ARBA00022989"/>
    </source>
</evidence>
<feature type="region of interest" description="Disordered" evidence="9">
    <location>
        <begin position="1"/>
        <end position="60"/>
    </location>
</feature>
<dbReference type="AlphaFoldDB" id="A0A8I3A9S5"/>
<keyword evidence="13" id="KW-1185">Reference proteome</keyword>
<proteinExistence type="inferred from homology"/>
<dbReference type="InterPro" id="IPR013320">
    <property type="entry name" value="ConA-like_dom_sf"/>
</dbReference>
<dbReference type="InterPro" id="IPR000757">
    <property type="entry name" value="Beta-glucanase-like"/>
</dbReference>
<organism evidence="12 13">
    <name type="scientific">Boletus reticuloceps</name>
    <dbReference type="NCBI Taxonomy" id="495285"/>
    <lineage>
        <taxon>Eukaryota</taxon>
        <taxon>Fungi</taxon>
        <taxon>Dikarya</taxon>
        <taxon>Basidiomycota</taxon>
        <taxon>Agaricomycotina</taxon>
        <taxon>Agaricomycetes</taxon>
        <taxon>Agaricomycetidae</taxon>
        <taxon>Boletales</taxon>
        <taxon>Boletineae</taxon>
        <taxon>Boletaceae</taxon>
        <taxon>Boletoideae</taxon>
        <taxon>Boletus</taxon>
    </lineage>
</organism>
<keyword evidence="8" id="KW-0961">Cell wall biogenesis/degradation</keyword>
<comment type="similarity">
    <text evidence="2">Belongs to the SKN1/KRE6 family.</text>
</comment>
<name>A0A8I3A9S5_9AGAM</name>
<keyword evidence="5 10" id="KW-1133">Transmembrane helix</keyword>
<feature type="transmembrane region" description="Helical" evidence="10">
    <location>
        <begin position="163"/>
        <end position="186"/>
    </location>
</feature>